<feature type="domain" description="Copper amine oxidase-like N-terminal" evidence="2">
    <location>
        <begin position="34"/>
        <end position="138"/>
    </location>
</feature>
<evidence type="ECO:0000313" key="5">
    <source>
        <dbReference type="Proteomes" id="UP000269097"/>
    </source>
</evidence>
<organism evidence="4 5">
    <name type="scientific">Cohnella candidum</name>
    <dbReference type="NCBI Taxonomy" id="2674991"/>
    <lineage>
        <taxon>Bacteria</taxon>
        <taxon>Bacillati</taxon>
        <taxon>Bacillota</taxon>
        <taxon>Bacilli</taxon>
        <taxon>Bacillales</taxon>
        <taxon>Paenibacillaceae</taxon>
        <taxon>Cohnella</taxon>
    </lineage>
</organism>
<dbReference type="AlphaFoldDB" id="A0A3G3JWN3"/>
<feature type="signal peptide" evidence="1">
    <location>
        <begin position="1"/>
        <end position="24"/>
    </location>
</feature>
<keyword evidence="1" id="KW-0732">Signal</keyword>
<evidence type="ECO:0000313" key="4">
    <source>
        <dbReference type="EMBL" id="AYQ72261.1"/>
    </source>
</evidence>
<keyword evidence="5" id="KW-1185">Reference proteome</keyword>
<sequence>MKRSLSALLLLIVVLATVLPAASAAQSQPLTLFLDGKNLHPSVPPRIVSQTTMVPARTISEALGAAIVWNPANRTVTITRGQSSLLLTVNKKQAVVNGNNVTLEQAPMIVSGSTLLPLRFIAENLGILVRWDKPTQSINLWTSDTTVSGSDPATDPTVPSIPGGAYPELENIVYVNNQLAVKSTGDITPTVTTLTNPDRVVVDIPGLQFSQAIPEPGENVIAELPGIPASDPLVSKVRYSMFDKATSTVRIVVDLKKPATYQVVNSGDQNSLIVHMAAPQSQGSAVLIYHSHNRESFLSLLPGVTNPNLAFNATRNIQLLGDRLSQDLTAKGAEVYHADDDYQSIYGSSFSTGKAYVYSEKTVKSELAQHPQIKYIFDIHRDSSSRSATTINIGGTNYAKLYFVIGLENPDWKKNDAFAKKLQSLINAKYPGISRGIYYKDKSVGNGWYNQNLSSRAALIEVGGAYNTLTEGNRTIDILADAINQLRLSGY</sequence>
<feature type="chain" id="PRO_5018192676" evidence="1">
    <location>
        <begin position="25"/>
        <end position="491"/>
    </location>
</feature>
<dbReference type="InterPro" id="IPR036582">
    <property type="entry name" value="Mao_N_sf"/>
</dbReference>
<evidence type="ECO:0000259" key="2">
    <source>
        <dbReference type="Pfam" id="PF07833"/>
    </source>
</evidence>
<evidence type="ECO:0000256" key="1">
    <source>
        <dbReference type="SAM" id="SignalP"/>
    </source>
</evidence>
<dbReference type="Gene3D" id="3.30.457.10">
    <property type="entry name" value="Copper amine oxidase-like, N-terminal domain"/>
    <property type="match status" value="1"/>
</dbReference>
<reference evidence="4 5" key="1">
    <citation type="submission" date="2018-10" db="EMBL/GenBank/DDBJ databases">
        <title>Genome Sequence of Cohnella sp.</title>
        <authorList>
            <person name="Srinivasan S."/>
            <person name="Kim M.K."/>
        </authorList>
    </citation>
    <scope>NUCLEOTIDE SEQUENCE [LARGE SCALE GENOMIC DNA]</scope>
    <source>
        <strain evidence="4 5">18JY8-7</strain>
    </source>
</reference>
<dbReference type="SUPFAM" id="SSF55383">
    <property type="entry name" value="Copper amine oxidase, domain N"/>
    <property type="match status" value="1"/>
</dbReference>
<dbReference type="Pfam" id="PF07833">
    <property type="entry name" value="Cu_amine_oxidN1"/>
    <property type="match status" value="1"/>
</dbReference>
<accession>A0A3G3JWN3</accession>
<dbReference type="Pfam" id="PF07454">
    <property type="entry name" value="SpoIIP"/>
    <property type="match status" value="1"/>
</dbReference>
<dbReference type="Gene3D" id="2.60.40.3500">
    <property type="match status" value="1"/>
</dbReference>
<evidence type="ECO:0000259" key="3">
    <source>
        <dbReference type="Pfam" id="PF11741"/>
    </source>
</evidence>
<dbReference type="Proteomes" id="UP000269097">
    <property type="component" value="Chromosome"/>
</dbReference>
<protein>
    <submittedName>
        <fullName evidence="4">AMIN domain-containing protein</fullName>
    </submittedName>
</protein>
<dbReference type="InterPro" id="IPR010897">
    <property type="entry name" value="Spore_II_P"/>
</dbReference>
<dbReference type="InterPro" id="IPR012854">
    <property type="entry name" value="Cu_amine_oxidase-like_N"/>
</dbReference>
<dbReference type="InterPro" id="IPR021731">
    <property type="entry name" value="AMIN_dom"/>
</dbReference>
<dbReference type="EMBL" id="CP033433">
    <property type="protein sequence ID" value="AYQ72261.1"/>
    <property type="molecule type" value="Genomic_DNA"/>
</dbReference>
<feature type="domain" description="AMIN" evidence="3">
    <location>
        <begin position="177"/>
        <end position="274"/>
    </location>
</feature>
<proteinExistence type="predicted"/>
<dbReference type="KEGG" id="coh:EAV92_06580"/>
<dbReference type="Pfam" id="PF11741">
    <property type="entry name" value="AMIN"/>
    <property type="match status" value="1"/>
</dbReference>
<gene>
    <name evidence="4" type="ORF">EAV92_06580</name>
</gene>
<dbReference type="NCBIfam" id="TIGR02867">
    <property type="entry name" value="spore_II_P"/>
    <property type="match status" value="1"/>
</dbReference>
<dbReference type="RefSeq" id="WP_123040321.1">
    <property type="nucleotide sequence ID" value="NZ_CP033433.1"/>
</dbReference>
<name>A0A3G3JWN3_9BACL</name>